<feature type="region of interest" description="Disordered" evidence="2">
    <location>
        <begin position="58"/>
        <end position="104"/>
    </location>
</feature>
<feature type="compositionally biased region" description="Polar residues" evidence="2">
    <location>
        <begin position="2343"/>
        <end position="2371"/>
    </location>
</feature>
<feature type="region of interest" description="Disordered" evidence="2">
    <location>
        <begin position="2239"/>
        <end position="2492"/>
    </location>
</feature>
<reference evidence="3" key="1">
    <citation type="submission" date="2014-11" db="EMBL/GenBank/DDBJ databases">
        <title>Molecular phylogeny of cliff fern family Woodsiaceae with morphological implications.</title>
        <authorList>
            <person name="Shao Y.-Z."/>
            <person name="Wei R."/>
            <person name="Zhang X.-C."/>
        </authorList>
    </citation>
    <scope>NUCLEOTIDE SEQUENCE</scope>
</reference>
<feature type="region of interest" description="Disordered" evidence="2">
    <location>
        <begin position="494"/>
        <end position="561"/>
    </location>
</feature>
<feature type="compositionally biased region" description="Acidic residues" evidence="2">
    <location>
        <begin position="730"/>
        <end position="740"/>
    </location>
</feature>
<feature type="compositionally biased region" description="Basic and acidic residues" evidence="2">
    <location>
        <begin position="885"/>
        <end position="911"/>
    </location>
</feature>
<organism evidence="3">
    <name type="scientific">Chromera velia CCMP2878</name>
    <dbReference type="NCBI Taxonomy" id="1169474"/>
    <lineage>
        <taxon>Eukaryota</taxon>
        <taxon>Sar</taxon>
        <taxon>Alveolata</taxon>
        <taxon>Colpodellida</taxon>
        <taxon>Chromeraceae</taxon>
        <taxon>Chromera</taxon>
    </lineage>
</organism>
<evidence type="ECO:0000313" key="3">
    <source>
        <dbReference type="EMBL" id="CUC10004.1"/>
    </source>
</evidence>
<feature type="compositionally biased region" description="Basic and acidic residues" evidence="2">
    <location>
        <begin position="2326"/>
        <end position="2337"/>
    </location>
</feature>
<proteinExistence type="predicted"/>
<feature type="compositionally biased region" description="Basic and acidic residues" evidence="2">
    <location>
        <begin position="833"/>
        <end position="844"/>
    </location>
</feature>
<feature type="compositionally biased region" description="Basic and acidic residues" evidence="2">
    <location>
        <begin position="743"/>
        <end position="766"/>
    </location>
</feature>
<feature type="compositionally biased region" description="Low complexity" evidence="2">
    <location>
        <begin position="2284"/>
        <end position="2294"/>
    </location>
</feature>
<feature type="compositionally biased region" description="Pro residues" evidence="2">
    <location>
        <begin position="399"/>
        <end position="411"/>
    </location>
</feature>
<feature type="compositionally biased region" description="Low complexity" evidence="2">
    <location>
        <begin position="468"/>
        <end position="480"/>
    </location>
</feature>
<feature type="compositionally biased region" description="Basic residues" evidence="2">
    <location>
        <begin position="1382"/>
        <end position="1393"/>
    </location>
</feature>
<name>A0A0K6S8K7_9ALVE</name>
<feature type="region of interest" description="Disordered" evidence="2">
    <location>
        <begin position="991"/>
        <end position="1035"/>
    </location>
</feature>
<evidence type="ECO:0000256" key="1">
    <source>
        <dbReference type="SAM" id="Coils"/>
    </source>
</evidence>
<dbReference type="VEuPathDB" id="CryptoDB:Cvel_26068"/>
<feature type="compositionally biased region" description="Polar residues" evidence="2">
    <location>
        <begin position="2506"/>
        <end position="2523"/>
    </location>
</feature>
<feature type="compositionally biased region" description="Polar residues" evidence="2">
    <location>
        <begin position="1502"/>
        <end position="1514"/>
    </location>
</feature>
<feature type="region of interest" description="Disordered" evidence="2">
    <location>
        <begin position="1117"/>
        <end position="1146"/>
    </location>
</feature>
<feature type="compositionally biased region" description="Polar residues" evidence="2">
    <location>
        <begin position="1458"/>
        <end position="1476"/>
    </location>
</feature>
<feature type="compositionally biased region" description="Acidic residues" evidence="2">
    <location>
        <begin position="439"/>
        <end position="451"/>
    </location>
</feature>
<feature type="region of interest" description="Disordered" evidence="2">
    <location>
        <begin position="825"/>
        <end position="923"/>
    </location>
</feature>
<feature type="compositionally biased region" description="Low complexity" evidence="2">
    <location>
        <begin position="786"/>
        <end position="799"/>
    </location>
</feature>
<feature type="compositionally biased region" description="Basic and acidic residues" evidence="2">
    <location>
        <begin position="2386"/>
        <end position="2415"/>
    </location>
</feature>
<feature type="compositionally biased region" description="Basic and acidic residues" evidence="2">
    <location>
        <begin position="865"/>
        <end position="877"/>
    </location>
</feature>
<feature type="compositionally biased region" description="Low complexity" evidence="2">
    <location>
        <begin position="1478"/>
        <end position="1497"/>
    </location>
</feature>
<accession>A0A0K6S8K7</accession>
<evidence type="ECO:0000256" key="2">
    <source>
        <dbReference type="SAM" id="MobiDB-lite"/>
    </source>
</evidence>
<sequence>MTSSPADSVCFVDPAGVMRGLTQLTPLWKGPMRVTPCLRALETFSESVCCLVGKLVRSPQTSPNSSGQGGGAERRTARSSSAMSHRLFRGRRMKPPTMQTETSKRREALEAAVVLIHALSGHIEAYFKQEYRGGMSEECEGRGLLEFLQSPLGISKTCERPGFVRMVVDLKKAELLHALATVQFCRGRQRAAQDSLSRCLKVFEKIPLPPDLKAAGIESESAENQGTGTEEPIPLFLINHMHCLVNSATLKLRLSGPAAASPEFCTVTRTLGPLLGMVSKRLQGPVDPRSPLASPRGFALAVEIVKRGGSLLVSALHGQAVCEALVQLSRGPRETAIAKSRRGQALSVPAALWVSEALLASDALLGGAHPLCAQLWATADAFQAAGLEMRLPSKRKHSIPPPPPPFFPPPHVDPEEQEEGNLGHGEDHMGGEGRREAGENDVEEEMGDEDIVGPLGEPQPPTVRWTRPSTAPSPSASHPYSVYKGPLSRFAHLGPLRSSRRAKENKENSEFEMDFHDEKSPPVPVFEPSGGRAVQFPLGASQRASKDRKGETEEGGLFEGGEGLRFSSWECAVIPRQPCPGADECVFYLPSEEEEAEKNEENAEECLSESSEHSSNKSGDTRSEANTQEGLGASEDVFKLTSLCHSQEEGWADGEGKGEGDGEDDRDPVTHLGLQRPVGSSVDDSTPCSPRSAHPRPSSSSVSVSASSSLSHLATLTVSKALDEALGVINDDEEEGEDWEVGLNREESEENGRERGRDHHDSRASELPEAGSEQVEALSPAVCHDSVSLSRSMSSAGSSTEPAVVDAVSEDCVSAAVANVLQIWEEMAEEEPGEGREKEEEGGVRQESGAHLGGEEGEEGVVGSHFEEMGEKGKKGGEGGVNQSHLEEARRRGQLEDGGFKESNQDGEAGKAETLSLSNLRPTDEFEILADCKEEGEKDGHGDTSQFLFTTEGSHSAEIRRRAKSILQEWERTHEAAEALNDHAMKMQTRGVPTAQSNMLPSGPDFTTPFPPDRQTASSRRPQTADVRTYSQQQHATNALWCGSPVKSPRYDPLRFSPSDVDSHFQIIGVSRLNLEGRAESAPPHACVKSGIRNAVGDDHADPRVTREVSAVSTIRAESARTKPRSPCHLPSPHLGLRRMPSQDPQDGLKRLRAALKSGQERALGDLNRLPPFSSAQVVDFFCSGCAFAYLATPAPVSSLPGQERRESLPFPSPALTDEGGEVFQGDLNRSHESLLPELPPSNGTDEAGSVIEEADLCRDTGGDRDPLHEQGDYNVAPAVERGRDGGNQVSSTPQGANPVPLRVCRSALGPRVSTPLPSFPFPPYLSPDLCALPATVGGTAETSGFYHAKHRRCGRPKSCPSHTGHPGRQSTFQPQEAQRCPRQRPKASHRVRLSSYPCGSKPPSACASRSPFVPAPLYSQSRPETPYAKFPSPPGSVISQRRGRADRARKARIISAQRRSASPTLPSERTNTPATHSRPLSSAAATPAPSRPATALGRTGAPSSYWNRNNQTDEPFALVPLRPRTAGPSRIGSLKRPSSVRHTRSKCIHGQVGWRGRPEFLPHAVNTGDRSILPPPSCPRCGAVDAWLPRGRGGGDRLIALVPTPKPRPLSIDRPANLIIKEPQAVPPPCKGQKVQVAFGPHVYPASEDPKSKDEEEHAWLLPLQRHVVTPVEFLPEACVPEAVPDPVRATHLRMNLLSTGARRASETAMEVFSKILERQRRNPARQMRRELDRLRQIQDERTLQRKRERMLPPPRHVKPPRSLWVQYMLDMGRPPELRDQKLASVRRIKKDKRSVFPDEDSDQLLSLQQIQRLNRALVDPPDWKYLGCRKVLKPQKKGKKGEKTKARRRAQLALAIFTMFQRVRKRVAAKRREEGAHVAEVPDVFRAPTVFLMPPHTRRPMSEVAGTLREREALCIHMQRLRLNRPHTAADAEGVRKQMQKLDSSNKKGKFDMTRYAAELPWQFLNDSDHLLEIDRDTLAESRLFNPLLPAHMNPRHWRGKDGRLYLSPYRQCPTVPLRRHSSSSQQHPLSAGPTKDPRSSPHRSNTSMLFDPRGSLWSLRQWILGRRFAAVKIQQWWRNRHQRILLKVYRLFRLATTVVKIQRHWKRHRTRLTVHFVLRVLSLIQKRFRRRFNEKTRAAVMIQCIARMYLARCLRWRMEEEELKQVRAIAPTVGVTEEQEERIERIYVRRSSTTVKISRLRASFKRSDTATLRRSSRASFDALATWRATVFSLISSGDTPQSTPPNLQAGLLAAPAGPNPRFPAARHSTPAIPSVNQLGLSSHGSSSSRASSSKEETGDDESSDLPDYFSPSSAAQGNSAESKGPDSIEEEKSSDGWPSHAQSLKSQSGPLLQTQGTLLPRNSRSSILSRHDTDTGDGIGTRSGRDRDRDRERGHVAFEDSSERERGTEGEGPHGSSGENEAAGLFQDCEECGKGEEKGEAEGNETDQPSGEGREEGVGAEAEEGERDQGGWPHGDGEALNESSSSSAGNLLCMTFHPAFANTFTSTPATRPQNERSSSAPLVASPFLSSDPPPGQLAQRERAQSSPMVAPNPPPGHSHPSFGRSAGSAGDALEIQGAYAELTKGLEAYDARRSSDTVGNEDEEEERPETPALIALAEALIAEMRAEALAILHQTDGSEVAHLHTVKKD</sequence>
<dbReference type="EMBL" id="CDMZ01002249">
    <property type="protein sequence ID" value="CUC10004.1"/>
    <property type="molecule type" value="Genomic_DNA"/>
</dbReference>
<feature type="compositionally biased region" description="Acidic residues" evidence="2">
    <location>
        <begin position="592"/>
        <end position="607"/>
    </location>
</feature>
<feature type="compositionally biased region" description="Basic and acidic residues" evidence="2">
    <location>
        <begin position="424"/>
        <end position="438"/>
    </location>
</feature>
<dbReference type="PROSITE" id="PS50096">
    <property type="entry name" value="IQ"/>
    <property type="match status" value="1"/>
</dbReference>
<feature type="compositionally biased region" description="Basic and acidic residues" evidence="2">
    <location>
        <begin position="501"/>
        <end position="520"/>
    </location>
</feature>
<feature type="region of interest" description="Disordered" evidence="2">
    <location>
        <begin position="2591"/>
        <end position="2613"/>
    </location>
</feature>
<feature type="compositionally biased region" description="Basic and acidic residues" evidence="2">
    <location>
        <begin position="610"/>
        <end position="623"/>
    </location>
</feature>
<gene>
    <name evidence="3" type="ORF">Cvel_26068.t2.CR2</name>
</gene>
<feature type="compositionally biased region" description="Basic and acidic residues" evidence="2">
    <location>
        <begin position="2434"/>
        <end position="2444"/>
    </location>
</feature>
<feature type="compositionally biased region" description="Low complexity" evidence="2">
    <location>
        <begin position="2247"/>
        <end position="2259"/>
    </location>
</feature>
<protein>
    <submittedName>
        <fullName evidence="3">Uncharacterized protein</fullName>
    </submittedName>
</protein>
<feature type="region of interest" description="Disordered" evidence="2">
    <location>
        <begin position="394"/>
        <end position="480"/>
    </location>
</feature>
<feature type="region of interest" description="Disordered" evidence="2">
    <location>
        <begin position="1351"/>
        <end position="1545"/>
    </location>
</feature>
<feature type="region of interest" description="Disordered" evidence="2">
    <location>
        <begin position="1198"/>
        <end position="1217"/>
    </location>
</feature>
<keyword evidence="1" id="KW-0175">Coiled coil</keyword>
<feature type="compositionally biased region" description="Polar residues" evidence="2">
    <location>
        <begin position="2313"/>
        <end position="2324"/>
    </location>
</feature>
<feature type="region of interest" description="Disordered" evidence="2">
    <location>
        <begin position="2506"/>
        <end position="2573"/>
    </location>
</feature>
<feature type="compositionally biased region" description="Low complexity" evidence="2">
    <location>
        <begin position="689"/>
        <end position="710"/>
    </location>
</feature>
<feature type="coiled-coil region" evidence="1">
    <location>
        <begin position="960"/>
        <end position="987"/>
    </location>
</feature>
<feature type="region of interest" description="Disordered" evidence="2">
    <location>
        <begin position="728"/>
        <end position="806"/>
    </location>
</feature>
<feature type="region of interest" description="Disordered" evidence="2">
    <location>
        <begin position="592"/>
        <end position="710"/>
    </location>
</feature>
<feature type="region of interest" description="Disordered" evidence="2">
    <location>
        <begin position="1278"/>
        <end position="1302"/>
    </location>
</feature>
<feature type="region of interest" description="Disordered" evidence="2">
    <location>
        <begin position="2018"/>
        <end position="2050"/>
    </location>
</feature>